<dbReference type="EnsemblPlants" id="KQL15314">
    <property type="protein sequence ID" value="KQL15314"/>
    <property type="gene ID" value="SETIT_025541mg"/>
</dbReference>
<organism evidence="1 2">
    <name type="scientific">Setaria italica</name>
    <name type="common">Foxtail millet</name>
    <name type="synonym">Panicum italicum</name>
    <dbReference type="NCBI Taxonomy" id="4555"/>
    <lineage>
        <taxon>Eukaryota</taxon>
        <taxon>Viridiplantae</taxon>
        <taxon>Streptophyta</taxon>
        <taxon>Embryophyta</taxon>
        <taxon>Tracheophyta</taxon>
        <taxon>Spermatophyta</taxon>
        <taxon>Magnoliopsida</taxon>
        <taxon>Liliopsida</taxon>
        <taxon>Poales</taxon>
        <taxon>Poaceae</taxon>
        <taxon>PACMAD clade</taxon>
        <taxon>Panicoideae</taxon>
        <taxon>Panicodae</taxon>
        <taxon>Paniceae</taxon>
        <taxon>Cenchrinae</taxon>
        <taxon>Setaria</taxon>
    </lineage>
</organism>
<dbReference type="EMBL" id="AGNK02001685">
    <property type="status" value="NOT_ANNOTATED_CDS"/>
    <property type="molecule type" value="Genomic_DNA"/>
</dbReference>
<dbReference type="AlphaFoldDB" id="K3ZG39"/>
<name>K3ZG39_SETIT</name>
<dbReference type="Proteomes" id="UP000004995">
    <property type="component" value="Unassembled WGS sequence"/>
</dbReference>
<evidence type="ECO:0000313" key="1">
    <source>
        <dbReference type="EnsemblPlants" id="KQL15314"/>
    </source>
</evidence>
<reference evidence="1" key="2">
    <citation type="submission" date="2018-08" db="UniProtKB">
        <authorList>
            <consortium name="EnsemblPlants"/>
        </authorList>
    </citation>
    <scope>IDENTIFICATION</scope>
    <source>
        <strain evidence="1">Yugu1</strain>
    </source>
</reference>
<reference evidence="2" key="1">
    <citation type="journal article" date="2012" name="Nat. Biotechnol.">
        <title>Reference genome sequence of the model plant Setaria.</title>
        <authorList>
            <person name="Bennetzen J.L."/>
            <person name="Schmutz J."/>
            <person name="Wang H."/>
            <person name="Percifield R."/>
            <person name="Hawkins J."/>
            <person name="Pontaroli A.C."/>
            <person name="Estep M."/>
            <person name="Feng L."/>
            <person name="Vaughn J.N."/>
            <person name="Grimwood J."/>
            <person name="Jenkins J."/>
            <person name="Barry K."/>
            <person name="Lindquist E."/>
            <person name="Hellsten U."/>
            <person name="Deshpande S."/>
            <person name="Wang X."/>
            <person name="Wu X."/>
            <person name="Mitros T."/>
            <person name="Triplett J."/>
            <person name="Yang X."/>
            <person name="Ye C.Y."/>
            <person name="Mauro-Herrera M."/>
            <person name="Wang L."/>
            <person name="Li P."/>
            <person name="Sharma M."/>
            <person name="Sharma R."/>
            <person name="Ronald P.C."/>
            <person name="Panaud O."/>
            <person name="Kellogg E.A."/>
            <person name="Brutnell T.P."/>
            <person name="Doust A.N."/>
            <person name="Tuskan G.A."/>
            <person name="Rokhsar D."/>
            <person name="Devos K.M."/>
        </authorList>
    </citation>
    <scope>NUCLEOTIDE SEQUENCE [LARGE SCALE GENOMIC DNA]</scope>
    <source>
        <strain evidence="2">cv. Yugu1</strain>
    </source>
</reference>
<dbReference type="InParanoid" id="K3ZG39"/>
<accession>K3ZG39</accession>
<keyword evidence="2" id="KW-1185">Reference proteome</keyword>
<evidence type="ECO:0000313" key="2">
    <source>
        <dbReference type="Proteomes" id="UP000004995"/>
    </source>
</evidence>
<dbReference type="HOGENOM" id="CLU_2659188_0_0_1"/>
<sequence>MHAERQCHAKDSCGDGNTGMELLGSISVHERCCKPAEEGPGAVSCVPHVYLSWVPHNCGRLRWGTGDDLLWYHQRY</sequence>
<protein>
    <submittedName>
        <fullName evidence="1">Uncharacterized protein</fullName>
    </submittedName>
</protein>
<proteinExistence type="predicted"/>
<dbReference type="Gramene" id="KQL15314">
    <property type="protein sequence ID" value="KQL15314"/>
    <property type="gene ID" value="SETIT_025541mg"/>
</dbReference>